<feature type="binding site" evidence="2">
    <location>
        <begin position="90"/>
        <end position="93"/>
    </location>
    <ligand>
        <name>substrate</name>
    </ligand>
</feature>
<dbReference type="SUPFAM" id="SSF53254">
    <property type="entry name" value="Phosphoglycerate mutase-like"/>
    <property type="match status" value="1"/>
</dbReference>
<keyword evidence="4" id="KW-1185">Reference proteome</keyword>
<protein>
    <submittedName>
        <fullName evidence="3">Phosphoglycerate mutase</fullName>
    </submittedName>
</protein>
<name>N6Y165_THAL4</name>
<feature type="binding site" evidence="2">
    <location>
        <begin position="14"/>
        <end position="21"/>
    </location>
    <ligand>
        <name>substrate</name>
    </ligand>
</feature>
<dbReference type="CDD" id="cd07067">
    <property type="entry name" value="HP_PGM_like"/>
    <property type="match status" value="1"/>
</dbReference>
<reference evidence="3 4" key="1">
    <citation type="submission" date="2012-09" db="EMBL/GenBank/DDBJ databases">
        <title>Draft Genome Sequences of 6 Strains from Genus Thauera.</title>
        <authorList>
            <person name="Liu B."/>
            <person name="Shapleigh J.P."/>
            <person name="Frostegard A.H."/>
        </authorList>
    </citation>
    <scope>NUCLEOTIDE SEQUENCE [LARGE SCALE GENOMIC DNA]</scope>
    <source>
        <strain evidence="4">47Lol / DSM 12138</strain>
    </source>
</reference>
<dbReference type="SMART" id="SM00855">
    <property type="entry name" value="PGAM"/>
    <property type="match status" value="1"/>
</dbReference>
<dbReference type="OrthoDB" id="9781415at2"/>
<gene>
    <name evidence="3" type="ORF">C666_15620</name>
</gene>
<feature type="binding site" evidence="2">
    <location>
        <position position="66"/>
    </location>
    <ligand>
        <name>substrate</name>
    </ligand>
</feature>
<dbReference type="PANTHER" id="PTHR48100:SF44">
    <property type="entry name" value="PHOSPHATASE C1620.13-RELATED"/>
    <property type="match status" value="1"/>
</dbReference>
<evidence type="ECO:0000313" key="4">
    <source>
        <dbReference type="Proteomes" id="UP000013232"/>
    </source>
</evidence>
<dbReference type="eggNOG" id="COG0406">
    <property type="taxonomic scope" value="Bacteria"/>
</dbReference>
<feature type="active site" description="Proton donor/acceptor" evidence="1">
    <location>
        <position position="90"/>
    </location>
</feature>
<dbReference type="Pfam" id="PF00300">
    <property type="entry name" value="His_Phos_1"/>
    <property type="match status" value="1"/>
</dbReference>
<dbReference type="InterPro" id="IPR001345">
    <property type="entry name" value="PG/BPGM_mutase_AS"/>
</dbReference>
<evidence type="ECO:0000256" key="1">
    <source>
        <dbReference type="PIRSR" id="PIRSR613078-1"/>
    </source>
</evidence>
<dbReference type="InterPro" id="IPR029033">
    <property type="entry name" value="His_PPase_superfam"/>
</dbReference>
<organism evidence="3 4">
    <name type="scientific">Thauera linaloolentis (strain DSM 12138 / JCM 21573 / CCUG 41526 / CIP 105981 / IAM 15112 / NBRC 102519 / 47Lol)</name>
    <dbReference type="NCBI Taxonomy" id="1123367"/>
    <lineage>
        <taxon>Bacteria</taxon>
        <taxon>Pseudomonadati</taxon>
        <taxon>Pseudomonadota</taxon>
        <taxon>Betaproteobacteria</taxon>
        <taxon>Rhodocyclales</taxon>
        <taxon>Zoogloeaceae</taxon>
        <taxon>Thauera</taxon>
    </lineage>
</organism>
<dbReference type="EMBL" id="AMXE01000079">
    <property type="protein sequence ID" value="ENO85285.1"/>
    <property type="molecule type" value="Genomic_DNA"/>
</dbReference>
<accession>N6Y165</accession>
<dbReference type="InterPro" id="IPR013078">
    <property type="entry name" value="His_Pase_superF_clade-1"/>
</dbReference>
<feature type="active site" description="Tele-phosphohistidine intermediate" evidence="1">
    <location>
        <position position="15"/>
    </location>
</feature>
<dbReference type="GO" id="GO:0005829">
    <property type="term" value="C:cytosol"/>
    <property type="evidence" value="ECO:0007669"/>
    <property type="project" value="TreeGrafter"/>
</dbReference>
<dbReference type="GO" id="GO:0016791">
    <property type="term" value="F:phosphatase activity"/>
    <property type="evidence" value="ECO:0007669"/>
    <property type="project" value="TreeGrafter"/>
</dbReference>
<dbReference type="RefSeq" id="WP_004342880.1">
    <property type="nucleotide sequence ID" value="NZ_AMXE01000079.1"/>
</dbReference>
<evidence type="ECO:0000313" key="3">
    <source>
        <dbReference type="EMBL" id="ENO85285.1"/>
    </source>
</evidence>
<evidence type="ECO:0000256" key="2">
    <source>
        <dbReference type="PIRSR" id="PIRSR613078-2"/>
    </source>
</evidence>
<dbReference type="PROSITE" id="PS00175">
    <property type="entry name" value="PG_MUTASE"/>
    <property type="match status" value="1"/>
</dbReference>
<proteinExistence type="predicted"/>
<dbReference type="STRING" id="1123367.GCA_000621305_01776"/>
<dbReference type="Gene3D" id="3.40.50.1240">
    <property type="entry name" value="Phosphoglycerate mutase-like"/>
    <property type="match status" value="1"/>
</dbReference>
<sequence>MQNLSNSCRICLIRHGETAWNAERRLQGHLDIPLNETGLAQAEAVARRLQAFGQGFAALYCSDLQRARQTAAAITHRHALEAIQDGRLRERHYGLFQGLTYGEAEQCHPELYRRFKAREPEFGFPEHGESLGAFSARVHAALHDIADHHAGQAVLVVTHGGVLDIVHRLASGEPLSTPRDFPIPNAALNWVEHTNGAWRLLAWADEGHLGGALDELPNA</sequence>
<dbReference type="InterPro" id="IPR050275">
    <property type="entry name" value="PGM_Phosphatase"/>
</dbReference>
<comment type="caution">
    <text evidence="3">The sequence shown here is derived from an EMBL/GenBank/DDBJ whole genome shotgun (WGS) entry which is preliminary data.</text>
</comment>
<dbReference type="Proteomes" id="UP000013232">
    <property type="component" value="Unassembled WGS sequence"/>
</dbReference>
<dbReference type="PANTHER" id="PTHR48100">
    <property type="entry name" value="BROAD-SPECIFICITY PHOSPHATASE YOR283W-RELATED"/>
    <property type="match status" value="1"/>
</dbReference>
<dbReference type="AlphaFoldDB" id="N6Y165"/>